<comment type="caution">
    <text evidence="3">The sequence shown here is derived from an EMBL/GenBank/DDBJ whole genome shotgun (WGS) entry which is preliminary data.</text>
</comment>
<feature type="region of interest" description="Disordered" evidence="2">
    <location>
        <begin position="787"/>
        <end position="808"/>
    </location>
</feature>
<gene>
    <name evidence="3" type="ORF">QR46_0869</name>
</gene>
<evidence type="ECO:0000313" key="3">
    <source>
        <dbReference type="EMBL" id="KWX15067.1"/>
    </source>
</evidence>
<dbReference type="OrthoDB" id="10254692at2759"/>
<dbReference type="AlphaFoldDB" id="A0A132NYB9"/>
<organism evidence="3 4">
    <name type="scientific">Giardia duodenalis assemblage B</name>
    <dbReference type="NCBI Taxonomy" id="1394984"/>
    <lineage>
        <taxon>Eukaryota</taxon>
        <taxon>Metamonada</taxon>
        <taxon>Diplomonadida</taxon>
        <taxon>Hexamitidae</taxon>
        <taxon>Giardiinae</taxon>
        <taxon>Giardia</taxon>
    </lineage>
</organism>
<reference evidence="3 4" key="1">
    <citation type="journal article" date="2015" name="Mol. Biochem. Parasitol.">
        <title>Identification of polymorphic genes for use in assemblage B genotyping assays through comparative genomics of multiple assemblage B Giardia duodenalis isolates.</title>
        <authorList>
            <person name="Wielinga C."/>
            <person name="Thompson R.C."/>
            <person name="Monis P."/>
            <person name="Ryan U."/>
        </authorList>
    </citation>
    <scope>NUCLEOTIDE SEQUENCE [LARGE SCALE GENOMIC DNA]</scope>
    <source>
        <strain evidence="3 4">BAH15c1</strain>
    </source>
</reference>
<dbReference type="VEuPathDB" id="GiardiaDB:QR46_0869"/>
<protein>
    <submittedName>
        <fullName evidence="3">Uncharacterized protein</fullName>
    </submittedName>
</protein>
<proteinExistence type="predicted"/>
<evidence type="ECO:0000256" key="1">
    <source>
        <dbReference type="SAM" id="Coils"/>
    </source>
</evidence>
<feature type="compositionally biased region" description="Basic and acidic residues" evidence="2">
    <location>
        <begin position="797"/>
        <end position="808"/>
    </location>
</feature>
<dbReference type="EMBL" id="JXTI01000015">
    <property type="protein sequence ID" value="KWX15067.1"/>
    <property type="molecule type" value="Genomic_DNA"/>
</dbReference>
<name>A0A132NYB9_GIAIN</name>
<sequence>MFGYITCAATSITLDNFKTVTHAELRLSIRSCTDPSNIVVISPTVFTPLQIKDKRKGTYVFKNADVTMSIPMLSDLDAHELCVSILLAEVTKDSSTARTDLVHVCSRAAFADVLAGRTVEEAIPLSGSADAPHTDVIRLSLSYRKPLRKANSAVYECLRLDTLLIQLVDITLPLSKRSYLDDQPLCLRVCTQTYASEFPLIELPRRHSDKRSYKLASQGPISIPYSPVVTLQIVFLYNVTVSESFFQLNGLQLGKPSDSSCKFCDHVPIFQCSINSKKNLYAYQSFGIPLSLSFPPSLVSSDLVSFYDVICTALQLAADPAHRKTPRSSEGLLENLKEAVIPHIFEGIFLRGGELADVFSPYRSILAAMGQSKSDSARFKAYEKILQFAGLTDTLLASVGRSWTELATCATVDSLQEATQNKILFIATFLLDMFEPYSSSAAKRNNTIYPDSTVVAGTSSEASSSLQRFESLNCASRARDMLYAFSSKRQHKDMASSCITILPIEFALENPLLSNKMCIYTVRFYENDVDNHTAFSDSIPIAISGPELSGSNKALWQFTLDERKDRAQTMTAGPVTSISQSGQSIERVLLGCKNNAELNYADYLWILPQVLTLPSTVSSQQMIRDRVAALERCTLAVCLYDFETDALLARGSLRLRNVVNTFVSAAASNLDVEIKLRWFYEKEFLSSVKGAEDTVTFLASCYGFLKELEPAGSPCQSSCTSANVSICGKTNSCAATNENSTRPISVPPDVFESSIHTEAVKASLCSLVREHSPDCPDDLSTIEPVQAQSDTQQPMEQSERVSQDDKGLRTPRLLSGQEIEIVDGTITFQFAHSQRQSVSGPACPTSSNAGDEVSVLKQLIHTLRKDLERLTPKTFGQAVAASPSTYAGLEHPASEDLRRKIQVYTGLTMQQENTTYDICQTITEKLDRNILAYLLVDMVKQNVQLSKELDGTRDKMNSLESACASNETALSKLKALVLEQEQLLQYLEAQSRRSVHKSTESTERLAAIEKENARLTELLRVIIASLGKDGAAKLISVPRNPAGHARAQSSPLMDDGRSGVLLSVKLPPGRLPPLTPDPEGLSLQVSNTASGVTKRKTPGQAVILARS</sequence>
<evidence type="ECO:0000313" key="4">
    <source>
        <dbReference type="Proteomes" id="UP000070089"/>
    </source>
</evidence>
<evidence type="ECO:0000256" key="2">
    <source>
        <dbReference type="SAM" id="MobiDB-lite"/>
    </source>
</evidence>
<accession>A0A132NYB9</accession>
<feature type="compositionally biased region" description="Polar residues" evidence="2">
    <location>
        <begin position="787"/>
        <end position="796"/>
    </location>
</feature>
<feature type="coiled-coil region" evidence="1">
    <location>
        <begin position="942"/>
        <end position="990"/>
    </location>
</feature>
<dbReference type="Proteomes" id="UP000070089">
    <property type="component" value="Unassembled WGS sequence"/>
</dbReference>
<keyword evidence="1" id="KW-0175">Coiled coil</keyword>